<name>A0ABU2JBH3_9ACTN</name>
<dbReference type="Proteomes" id="UP001183176">
    <property type="component" value="Unassembled WGS sequence"/>
</dbReference>
<evidence type="ECO:0000256" key="1">
    <source>
        <dbReference type="SAM" id="MobiDB-lite"/>
    </source>
</evidence>
<keyword evidence="3" id="KW-1185">Reference proteome</keyword>
<accession>A0ABU2JBH3</accession>
<reference evidence="3" key="1">
    <citation type="submission" date="2023-07" db="EMBL/GenBank/DDBJ databases">
        <title>30 novel species of actinomycetes from the DSMZ collection.</title>
        <authorList>
            <person name="Nouioui I."/>
        </authorList>
    </citation>
    <scope>NUCLEOTIDE SEQUENCE [LARGE SCALE GENOMIC DNA]</scope>
    <source>
        <strain evidence="3">DSM 44399</strain>
    </source>
</reference>
<gene>
    <name evidence="2" type="ORF">RM423_13145</name>
</gene>
<sequence>MIGAAVTVVLFVVGVVLAVVYAVGSARHTADQHGATAHPASQGGGDGGSKPGRAAIDPRDAVADKPMATVDEDASHPGPVSTRDPGTPITLPAGTRSGPAQVPTGFPHTPQGAMAQLVAIDQTALQSGTMEGARAVIAAWAMPGGPTPTPWSGVQAMAEFFDAAGLSGGGANQLALVVTPLMGQVKGSVGPDFVVPCVDFEIDVTLQQTSRGAAADCQRMQWNGTRWMVGPGAEPATPPSVWPDTDTSIAVGYRDLRQESTR</sequence>
<evidence type="ECO:0000313" key="3">
    <source>
        <dbReference type="Proteomes" id="UP001183176"/>
    </source>
</evidence>
<protein>
    <submittedName>
        <fullName evidence="2">Uncharacterized protein</fullName>
    </submittedName>
</protein>
<feature type="region of interest" description="Disordered" evidence="1">
    <location>
        <begin position="69"/>
        <end position="89"/>
    </location>
</feature>
<evidence type="ECO:0000313" key="2">
    <source>
        <dbReference type="EMBL" id="MDT0262336.1"/>
    </source>
</evidence>
<proteinExistence type="predicted"/>
<organism evidence="2 3">
    <name type="scientific">Jatrophihabitans lederbergiae</name>
    <dbReference type="NCBI Taxonomy" id="3075547"/>
    <lineage>
        <taxon>Bacteria</taxon>
        <taxon>Bacillati</taxon>
        <taxon>Actinomycetota</taxon>
        <taxon>Actinomycetes</taxon>
        <taxon>Jatrophihabitantales</taxon>
        <taxon>Jatrophihabitantaceae</taxon>
        <taxon>Jatrophihabitans</taxon>
    </lineage>
</organism>
<dbReference type="RefSeq" id="WP_311423486.1">
    <property type="nucleotide sequence ID" value="NZ_JAVREH010000016.1"/>
</dbReference>
<feature type="region of interest" description="Disordered" evidence="1">
    <location>
        <begin position="30"/>
        <end position="57"/>
    </location>
</feature>
<dbReference type="EMBL" id="JAVREH010000016">
    <property type="protein sequence ID" value="MDT0262336.1"/>
    <property type="molecule type" value="Genomic_DNA"/>
</dbReference>
<comment type="caution">
    <text evidence="2">The sequence shown here is derived from an EMBL/GenBank/DDBJ whole genome shotgun (WGS) entry which is preliminary data.</text>
</comment>